<proteinExistence type="predicted"/>
<protein>
    <submittedName>
        <fullName evidence="1">Uncharacterized protein</fullName>
    </submittedName>
</protein>
<sequence length="40" mass="4739">MYSSSQNARLELVLYQHKSKEIVIDLGDLNFDGWKRIEKN</sequence>
<dbReference type="EMBL" id="AKWF02000089">
    <property type="protein sequence ID" value="EMO62033.1"/>
    <property type="molecule type" value="Genomic_DNA"/>
</dbReference>
<evidence type="ECO:0000313" key="2">
    <source>
        <dbReference type="Proteomes" id="UP000012159"/>
    </source>
</evidence>
<gene>
    <name evidence="1" type="ORF">LEP1GSC133_2427</name>
</gene>
<evidence type="ECO:0000313" key="1">
    <source>
        <dbReference type="EMBL" id="EMO62033.1"/>
    </source>
</evidence>
<reference evidence="1 2" key="1">
    <citation type="submission" date="2013-01" db="EMBL/GenBank/DDBJ databases">
        <authorList>
            <person name="Harkins D.M."/>
            <person name="Durkin A.S."/>
            <person name="Brinkac L.M."/>
            <person name="Haft D.H."/>
            <person name="Selengut J.D."/>
            <person name="Sanka R."/>
            <person name="DePew J."/>
            <person name="Purushe J."/>
            <person name="Picardeau M."/>
            <person name="Werts C."/>
            <person name="Goarant C."/>
            <person name="Vinetz J.M."/>
            <person name="Sutton G.G."/>
            <person name="Nierman W.C."/>
            <person name="Fouts D.E."/>
        </authorList>
    </citation>
    <scope>NUCLEOTIDE SEQUENCE [LARGE SCALE GENOMIC DNA]</scope>
    <source>
        <strain evidence="1 2">200901868</strain>
    </source>
</reference>
<dbReference type="Proteomes" id="UP000012159">
    <property type="component" value="Unassembled WGS sequence"/>
</dbReference>
<comment type="caution">
    <text evidence="1">The sequence shown here is derived from an EMBL/GenBank/DDBJ whole genome shotgun (WGS) entry which is preliminary data.</text>
</comment>
<organism evidence="1 2">
    <name type="scientific">Leptospira borgpetersenii serovar Pomona str. 200901868</name>
    <dbReference type="NCBI Taxonomy" id="1192866"/>
    <lineage>
        <taxon>Bacteria</taxon>
        <taxon>Pseudomonadati</taxon>
        <taxon>Spirochaetota</taxon>
        <taxon>Spirochaetia</taxon>
        <taxon>Leptospirales</taxon>
        <taxon>Leptospiraceae</taxon>
        <taxon>Leptospira</taxon>
    </lineage>
</organism>
<name>M6WJW5_LEPBO</name>
<accession>M6WJW5</accession>
<dbReference type="STRING" id="1192866.LEP1GSC133_2427"/>
<dbReference type="AlphaFoldDB" id="M6WJW5"/>